<organism evidence="6 7">
    <name type="scientific">Cytophaga hutchinsonii (strain ATCC 33406 / DSM 1761 / CIP 103989 / NBRC 15051 / NCIMB 9469 / D465)</name>
    <dbReference type="NCBI Taxonomy" id="269798"/>
    <lineage>
        <taxon>Bacteria</taxon>
        <taxon>Pseudomonadati</taxon>
        <taxon>Bacteroidota</taxon>
        <taxon>Cytophagia</taxon>
        <taxon>Cytophagales</taxon>
        <taxon>Cytophagaceae</taxon>
        <taxon>Cytophaga</taxon>
    </lineage>
</organism>
<dbReference type="OrthoDB" id="9770043at2"/>
<dbReference type="InterPro" id="IPR036179">
    <property type="entry name" value="Ig-like_dom_sf"/>
</dbReference>
<evidence type="ECO:0000313" key="6">
    <source>
        <dbReference type="EMBL" id="ABG58494.1"/>
    </source>
</evidence>
<evidence type="ECO:0000313" key="7">
    <source>
        <dbReference type="Proteomes" id="UP000001822"/>
    </source>
</evidence>
<dbReference type="InterPro" id="IPR011041">
    <property type="entry name" value="Quinoprot_gluc/sorb_DH_b-prop"/>
</dbReference>
<feature type="domain" description="Ig-like" evidence="5">
    <location>
        <begin position="594"/>
        <end position="676"/>
    </location>
</feature>
<dbReference type="SUPFAM" id="SSF49344">
    <property type="entry name" value="CBD9-like"/>
    <property type="match status" value="1"/>
</dbReference>
<dbReference type="Pfam" id="PF07679">
    <property type="entry name" value="I-set"/>
    <property type="match status" value="1"/>
</dbReference>
<dbReference type="CDD" id="cd00241">
    <property type="entry name" value="DOMON_like"/>
    <property type="match status" value="1"/>
</dbReference>
<evidence type="ECO:0000259" key="5">
    <source>
        <dbReference type="PROSITE" id="PS50835"/>
    </source>
</evidence>
<dbReference type="KEGG" id="chu:CHU_1221"/>
<evidence type="ECO:0000256" key="2">
    <source>
        <dbReference type="ARBA" id="ARBA00022525"/>
    </source>
</evidence>
<feature type="domain" description="Ig-like" evidence="5">
    <location>
        <begin position="1202"/>
        <end position="1282"/>
    </location>
</feature>
<proteinExistence type="predicted"/>
<dbReference type="SUPFAM" id="SSF50952">
    <property type="entry name" value="Soluble quinoprotein glucose dehydrogenase"/>
    <property type="match status" value="1"/>
</dbReference>
<dbReference type="PANTHER" id="PTHR19328:SF75">
    <property type="entry name" value="ALDOSE SUGAR DEHYDROGENASE YLII"/>
    <property type="match status" value="1"/>
</dbReference>
<keyword evidence="3 4" id="KW-0732">Signal</keyword>
<dbReference type="SMART" id="SM00409">
    <property type="entry name" value="IG"/>
    <property type="match status" value="1"/>
</dbReference>
<comment type="subcellular location">
    <subcellularLocation>
        <location evidence="1">Secreted</location>
    </subcellularLocation>
</comment>
<dbReference type="PROSITE" id="PS50835">
    <property type="entry name" value="IG_LIKE"/>
    <property type="match status" value="2"/>
</dbReference>
<dbReference type="Proteomes" id="UP000001822">
    <property type="component" value="Chromosome"/>
</dbReference>
<dbReference type="Gene3D" id="2.120.10.30">
    <property type="entry name" value="TolB, C-terminal domain"/>
    <property type="match status" value="1"/>
</dbReference>
<dbReference type="Gene3D" id="2.60.40.10">
    <property type="entry name" value="Immunoglobulins"/>
    <property type="match status" value="6"/>
</dbReference>
<dbReference type="Pfam" id="PF06452">
    <property type="entry name" value="CBM9_1"/>
    <property type="match status" value="1"/>
</dbReference>
<evidence type="ECO:0000256" key="4">
    <source>
        <dbReference type="SAM" id="SignalP"/>
    </source>
</evidence>
<protein>
    <submittedName>
        <fullName evidence="6">CHU large protein</fullName>
    </submittedName>
</protein>
<name>A0A6N4SQ89_CYTH3</name>
<dbReference type="Pfam" id="PF24517">
    <property type="entry name" value="CBM96"/>
    <property type="match status" value="1"/>
</dbReference>
<dbReference type="EMBL" id="CP000383">
    <property type="protein sequence ID" value="ABG58494.1"/>
    <property type="molecule type" value="Genomic_DNA"/>
</dbReference>
<dbReference type="PANTHER" id="PTHR19328">
    <property type="entry name" value="HEDGEHOG-INTERACTING PROTEIN"/>
    <property type="match status" value="1"/>
</dbReference>
<dbReference type="GO" id="GO:0005576">
    <property type="term" value="C:extracellular region"/>
    <property type="evidence" value="ECO:0007669"/>
    <property type="project" value="UniProtKB-SubCell"/>
</dbReference>
<dbReference type="InterPro" id="IPR003599">
    <property type="entry name" value="Ig_sub"/>
</dbReference>
<gene>
    <name evidence="6" type="ordered locus">CHU_1221</name>
</gene>
<feature type="signal peptide" evidence="4">
    <location>
        <begin position="1"/>
        <end position="18"/>
    </location>
</feature>
<dbReference type="InterPro" id="IPR010502">
    <property type="entry name" value="Carb-bd_dom_fam9"/>
</dbReference>
<dbReference type="InterPro" id="IPR055372">
    <property type="entry name" value="CBM96"/>
</dbReference>
<evidence type="ECO:0000256" key="1">
    <source>
        <dbReference type="ARBA" id="ARBA00004613"/>
    </source>
</evidence>
<dbReference type="Gene3D" id="2.60.40.1190">
    <property type="match status" value="1"/>
</dbReference>
<dbReference type="SUPFAM" id="SSF49299">
    <property type="entry name" value="PKD domain"/>
    <property type="match status" value="1"/>
</dbReference>
<dbReference type="GO" id="GO:0004553">
    <property type="term" value="F:hydrolase activity, hydrolyzing O-glycosyl compounds"/>
    <property type="evidence" value="ECO:0007669"/>
    <property type="project" value="InterPro"/>
</dbReference>
<dbReference type="InterPro" id="IPR012938">
    <property type="entry name" value="Glc/Sorbosone_DH"/>
</dbReference>
<feature type="chain" id="PRO_5026995163" evidence="4">
    <location>
        <begin position="19"/>
        <end position="1657"/>
    </location>
</feature>
<dbReference type="Pfam" id="PF07995">
    <property type="entry name" value="GSDH"/>
    <property type="match status" value="1"/>
</dbReference>
<dbReference type="GO" id="GO:0016052">
    <property type="term" value="P:carbohydrate catabolic process"/>
    <property type="evidence" value="ECO:0007669"/>
    <property type="project" value="InterPro"/>
</dbReference>
<dbReference type="InterPro" id="IPR013098">
    <property type="entry name" value="Ig_I-set"/>
</dbReference>
<dbReference type="NCBIfam" id="NF033679">
    <property type="entry name" value="DNRLRE_dom"/>
    <property type="match status" value="1"/>
</dbReference>
<sequence length="1657" mass="175366">MKHVFTVFSFFLSVLAFAGNGNNYQAPRAQTAPTIDGNGNDACWSSATWYDVSYLWLGVQPSAADFTGKFKVTWNANKLFILAEITDDVLNDNYANPLSNYWEDDTWEIFLDENHSGGEHENNYNAFAYHVSTLGDIVDSDLGSPRLFNAHATVSRTKSGTTYTWEAAFDVYTDAYIYANGTSNPKATLTLGKQMGFAMAYCDNDGGTTRQSFIGSEDVPGTNKNVAYQNATVFGNLELVETLTPTFSQILVNNTGLTNPTVMTMLPDGRILIGQQAGTVKIVKNGALLSGNALAITVDASGGDYTERGLIGITSDPNFAANGYIYIFYTTSVGGTHNKVSRFKMTGDVIDPASETLVTDLDPLSTASNHNGGALHFGLDGKLYIATGENATPANAQNLTVTHGKLLRLNADGTIPSDNPYATDANLSKRKIWQYGLRNPFTFDIQPETGKLFINDVGQDAWEEINDGTVANKNFGWPNVEGVTTITTYANPVYTYNHGASNVNGCAITGGCFFNPASTNYPSKYIGKYFFMDYCGEWMDVMDPVTGLKTERFIDNVIGSYPVAVDVAADGNLYYLTRSPAALYKVVYSGSSIPDILQNPASQTVAASQPATFKVSAAGVKPFTYRWQKNGVDIPGAVDSTFKIAAVAAGDAGAYRVIITNTYGSDTSSAATLTVTAFNSKPTVTFTTAPANNSLFVGGQVFNFVATATDVQDGLLPASAFSWHFDLHHNTHIHDGLPSNGVKNFTATIPTTGHTDTDIYYKIYVVVKDAGGLTDTAFVNLLPTLKKITLKTVPAGLTVKLDDEPVVTPNTQQSVVGVVRTLDVVLTQSYQGKVYSFTGWSHGGTANQSYATAGKDTSFTALFQETQVIKDSISPIHDAFAQYTSYDGTNANIAYGASTPNDLVVKNYSATPNRQSYLMFNLNNLLGSATDISSVKLKLYGGLSNEVGANSIKVIAYEGASNLWTENAVTWNTKPERLNVKYDSVTVTNLSPADQFFYLDLTALIKAKVAAGQNLVTVVLVTPNDNAKRVIFQSKENPAAKGPMLVVSYAANCNAAITSPGTVYCTGSSLTLSANSGSGFTYKWYKDAVLIPGATAATYPVATNGAYTVQVTNASGCFKTSSAVLITQATPPTITITSPKTALCTGDSILITANPATGLTYAWYNNNTLIAGATSNSYKAKAAGVYTVEAQNTSACKKVSTPITITENALPTAVITNSASALCTGDSITLTATAGNASYQWYKNAAAVSGATQSTYKVKTAGSYTVEVNNAAACKKLSAAVSITENALPVISVAAPVFGICTGDSTTLTATPATGLTYKWFKNSALISGASANMYKVKTGGSYYVEATNTNGCKKNATAVTITENPLPTVTVTSTATSFCTNGTVTLTSSNGQTYKWMLANTPIANATASTLVTGTAGSYTVEISSANGCKKTSAPVVLTENSLPVAEVTVPSTSFCSGSTLELTSSTGASYQWYNSNGIIAGATTATYLASTGGPYYVEVTSSQNCKKTSEPKSLTVVNSVTWYADTDGDGMGVAGETISSCTQPNGYVSVAGDLCPADANKTEPGTCGCGIAEGTCIPTDVTGVLSQQAFVLFPNPVTQTILYFSKEISGTVYDAKGALVLSFSDAERIETSTLENGLYIIHTATGDNYKFYIAR</sequence>
<dbReference type="RefSeq" id="WP_011584609.1">
    <property type="nucleotide sequence ID" value="NC_008255.1"/>
</dbReference>
<accession>A0A6N4SQ89</accession>
<dbReference type="InterPro" id="IPR044023">
    <property type="entry name" value="Ig_7"/>
</dbReference>
<dbReference type="SUPFAM" id="SSF48726">
    <property type="entry name" value="Immunoglobulin"/>
    <property type="match status" value="1"/>
</dbReference>
<dbReference type="InterPro" id="IPR007110">
    <property type="entry name" value="Ig-like_dom"/>
</dbReference>
<dbReference type="InterPro" id="IPR035986">
    <property type="entry name" value="PKD_dom_sf"/>
</dbReference>
<dbReference type="Pfam" id="PF19081">
    <property type="entry name" value="Ig_7"/>
    <property type="match status" value="2"/>
</dbReference>
<dbReference type="InterPro" id="IPR013783">
    <property type="entry name" value="Ig-like_fold"/>
</dbReference>
<evidence type="ECO:0000256" key="3">
    <source>
        <dbReference type="ARBA" id="ARBA00022729"/>
    </source>
</evidence>
<keyword evidence="7" id="KW-1185">Reference proteome</keyword>
<dbReference type="InterPro" id="IPR011042">
    <property type="entry name" value="6-blade_b-propeller_TolB-like"/>
</dbReference>
<dbReference type="GO" id="GO:0030246">
    <property type="term" value="F:carbohydrate binding"/>
    <property type="evidence" value="ECO:0007669"/>
    <property type="project" value="InterPro"/>
</dbReference>
<reference evidence="6 7" key="1">
    <citation type="journal article" date="2007" name="Appl. Environ. Microbiol.">
        <title>Genome sequence of the cellulolytic gliding bacterium Cytophaga hutchinsonii.</title>
        <authorList>
            <person name="Xie G."/>
            <person name="Bruce D.C."/>
            <person name="Challacombe J.F."/>
            <person name="Chertkov O."/>
            <person name="Detter J.C."/>
            <person name="Gilna P."/>
            <person name="Han C.S."/>
            <person name="Lucas S."/>
            <person name="Misra M."/>
            <person name="Myers G.L."/>
            <person name="Richardson P."/>
            <person name="Tapia R."/>
            <person name="Thayer N."/>
            <person name="Thompson L.S."/>
            <person name="Brettin T.S."/>
            <person name="Henrissat B."/>
            <person name="Wilson D.B."/>
            <person name="McBride M.J."/>
        </authorList>
    </citation>
    <scope>NUCLEOTIDE SEQUENCE [LARGE SCALE GENOMIC DNA]</scope>
    <source>
        <strain evidence="7">ATCC 33406 / DSM 1761 / CIP 103989 / NBRC 15051 / NCIMB 9469 / D465</strain>
    </source>
</reference>
<keyword evidence="2" id="KW-0964">Secreted</keyword>